<evidence type="ECO:0000313" key="5">
    <source>
        <dbReference type="EMBL" id="MFC6704437.1"/>
    </source>
</evidence>
<gene>
    <name evidence="5" type="ORF">ACFQDH_03930</name>
</gene>
<dbReference type="RefSeq" id="WP_382398665.1">
    <property type="nucleotide sequence ID" value="NZ_JBHSWH010000001.1"/>
</dbReference>
<keyword evidence="3" id="KW-0446">Lipid-binding</keyword>
<keyword evidence="4" id="KW-0472">Membrane</keyword>
<evidence type="ECO:0000256" key="1">
    <source>
        <dbReference type="ARBA" id="ARBA00004255"/>
    </source>
</evidence>
<accession>A0ABW2AC41</accession>
<comment type="caution">
    <text evidence="5">The sequence shown here is derived from an EMBL/GenBank/DDBJ whole genome shotgun (WGS) entry which is preliminary data.</text>
</comment>
<evidence type="ECO:0000313" key="6">
    <source>
        <dbReference type="Proteomes" id="UP001596298"/>
    </source>
</evidence>
<proteinExistence type="predicted"/>
<keyword evidence="6" id="KW-1185">Reference proteome</keyword>
<organism evidence="5 6">
    <name type="scientific">Flexivirga alba</name>
    <dbReference type="NCBI Taxonomy" id="702742"/>
    <lineage>
        <taxon>Bacteria</taxon>
        <taxon>Bacillati</taxon>
        <taxon>Actinomycetota</taxon>
        <taxon>Actinomycetes</taxon>
        <taxon>Micrococcales</taxon>
        <taxon>Dermacoccaceae</taxon>
        <taxon>Flexivirga</taxon>
    </lineage>
</organism>
<dbReference type="InterPro" id="IPR038261">
    <property type="entry name" value="GPP34-like_sf"/>
</dbReference>
<dbReference type="Proteomes" id="UP001596298">
    <property type="component" value="Unassembled WGS sequence"/>
</dbReference>
<evidence type="ECO:0000256" key="2">
    <source>
        <dbReference type="ARBA" id="ARBA00023034"/>
    </source>
</evidence>
<dbReference type="Gene3D" id="1.10.3630.10">
    <property type="entry name" value="yeast vps74-n-term truncation variant domain like"/>
    <property type="match status" value="1"/>
</dbReference>
<evidence type="ECO:0000256" key="4">
    <source>
        <dbReference type="ARBA" id="ARBA00023136"/>
    </source>
</evidence>
<dbReference type="EMBL" id="JBHSWH010000001">
    <property type="protein sequence ID" value="MFC6704437.1"/>
    <property type="molecule type" value="Genomic_DNA"/>
</dbReference>
<dbReference type="Pfam" id="PF05719">
    <property type="entry name" value="GPP34"/>
    <property type="match status" value="1"/>
</dbReference>
<dbReference type="InterPro" id="IPR008628">
    <property type="entry name" value="GPP34-like"/>
</dbReference>
<protein>
    <submittedName>
        <fullName evidence="5">GPP34 family phosphoprotein</fullName>
    </submittedName>
</protein>
<keyword evidence="2" id="KW-0333">Golgi apparatus</keyword>
<sequence length="170" mass="17958">MLISEEFLLLVTTDEGKWLAGSPAVPIALAGGLLAELAASGRAAVDDRGRLAPPPTPAPLGDPILDRALVTFQQKLGKKPKDVLGKVAKGLGDELYDRLAATGIVECQRGRFLRPNRFPVRKPAERDRIWNDVAAVLSEKSAPDLRTGTLLGLTQAVGAVPSVFSPNSSA</sequence>
<evidence type="ECO:0000256" key="3">
    <source>
        <dbReference type="ARBA" id="ARBA00023121"/>
    </source>
</evidence>
<name>A0ABW2AC41_9MICO</name>
<reference evidence="6" key="1">
    <citation type="journal article" date="2019" name="Int. J. Syst. Evol. Microbiol.">
        <title>The Global Catalogue of Microorganisms (GCM) 10K type strain sequencing project: providing services to taxonomists for standard genome sequencing and annotation.</title>
        <authorList>
            <consortium name="The Broad Institute Genomics Platform"/>
            <consortium name="The Broad Institute Genome Sequencing Center for Infectious Disease"/>
            <person name="Wu L."/>
            <person name="Ma J."/>
        </authorList>
    </citation>
    <scope>NUCLEOTIDE SEQUENCE [LARGE SCALE GENOMIC DNA]</scope>
    <source>
        <strain evidence="6">CCUG 58127</strain>
    </source>
</reference>
<comment type="subcellular location">
    <subcellularLocation>
        <location evidence="1">Golgi apparatus membrane</location>
        <topology evidence="1">Peripheral membrane protein</topology>
        <orientation evidence="1">Cytoplasmic side</orientation>
    </subcellularLocation>
</comment>